<dbReference type="PANTHER" id="PTHR31286">
    <property type="entry name" value="GLYCINE-RICH CELL WALL STRUCTURAL PROTEIN 1.8-LIKE"/>
    <property type="match status" value="1"/>
</dbReference>
<feature type="compositionally biased region" description="Basic residues" evidence="1">
    <location>
        <begin position="349"/>
        <end position="358"/>
    </location>
</feature>
<feature type="region of interest" description="Disordered" evidence="1">
    <location>
        <begin position="98"/>
        <end position="119"/>
    </location>
</feature>
<dbReference type="AlphaFoldDB" id="A0A8S9QU22"/>
<organism evidence="3 4">
    <name type="scientific">Brassica cretica</name>
    <name type="common">Mustard</name>
    <dbReference type="NCBI Taxonomy" id="69181"/>
    <lineage>
        <taxon>Eukaryota</taxon>
        <taxon>Viridiplantae</taxon>
        <taxon>Streptophyta</taxon>
        <taxon>Embryophyta</taxon>
        <taxon>Tracheophyta</taxon>
        <taxon>Spermatophyta</taxon>
        <taxon>Magnoliopsida</taxon>
        <taxon>eudicotyledons</taxon>
        <taxon>Gunneridae</taxon>
        <taxon>Pentapetalae</taxon>
        <taxon>rosids</taxon>
        <taxon>malvids</taxon>
        <taxon>Brassicales</taxon>
        <taxon>Brassicaceae</taxon>
        <taxon>Brassiceae</taxon>
        <taxon>Brassica</taxon>
    </lineage>
</organism>
<dbReference type="Proteomes" id="UP000712600">
    <property type="component" value="Unassembled WGS sequence"/>
</dbReference>
<gene>
    <name evidence="3" type="ORF">F2Q69_00015762</name>
</gene>
<protein>
    <recommendedName>
        <fullName evidence="2">DUF4283 domain-containing protein</fullName>
    </recommendedName>
</protein>
<evidence type="ECO:0000256" key="1">
    <source>
        <dbReference type="SAM" id="MobiDB-lite"/>
    </source>
</evidence>
<feature type="domain" description="DUF4283" evidence="2">
    <location>
        <begin position="174"/>
        <end position="259"/>
    </location>
</feature>
<evidence type="ECO:0000259" key="2">
    <source>
        <dbReference type="Pfam" id="PF14111"/>
    </source>
</evidence>
<proteinExistence type="predicted"/>
<dbReference type="InterPro" id="IPR025558">
    <property type="entry name" value="DUF4283"/>
</dbReference>
<accession>A0A8S9QU22</accession>
<dbReference type="InterPro" id="IPR040256">
    <property type="entry name" value="At4g02000-like"/>
</dbReference>
<name>A0A8S9QU22_BRACR</name>
<evidence type="ECO:0000313" key="3">
    <source>
        <dbReference type="EMBL" id="KAF3556516.1"/>
    </source>
</evidence>
<sequence length="439" mass="47423">MLLCNVSKKKRRNALRGSSKMARLQAAAKPSVSVNSLKKKSLIAGATSSVAEIATAVASETSPPSSTVVVAASPGVSASPDPDSSVLSVAPTVTEEITPASKGEEGVEIPTPKHSTSVSKEVPLPVLPEALKETKSYASLLKASAELEEIGTPSEHVTGVPFVIIPDENIAAAKEEFKEFIYARFHGDWPAMGRIIGVVNALWARNDPRIFVHNVGEGEFLLRVTNANTRQFLLSRTCWNVAGFPMFVSPWSPDFTPDEAPITQAVVPVELRNVPYLLFNKESLSRLATAVGKPVSLCPETERKENFKVAKLYVRVDLTKPLPRKIISGYSNGKETLVERSVSPDVERNKRKTKRHDHSRNNSEPQVSAEKKLEVEEDELIEDLQKQGSSNNDSGTLLPPAVIETSVDTNSTVVITDVMVSGSVSDQGALIKVPKTPSS</sequence>
<reference evidence="3" key="1">
    <citation type="submission" date="2019-12" db="EMBL/GenBank/DDBJ databases">
        <title>Genome sequencing and annotation of Brassica cretica.</title>
        <authorList>
            <person name="Studholme D.J."/>
            <person name="Sarris P."/>
        </authorList>
    </citation>
    <scope>NUCLEOTIDE SEQUENCE</scope>
    <source>
        <strain evidence="3">PFS-109/04</strain>
        <tissue evidence="3">Leaf</tissue>
    </source>
</reference>
<dbReference type="EMBL" id="QGKX02000996">
    <property type="protein sequence ID" value="KAF3556516.1"/>
    <property type="molecule type" value="Genomic_DNA"/>
</dbReference>
<dbReference type="PANTHER" id="PTHR31286:SF175">
    <property type="entry name" value="DUF4283 DOMAIN-CONTAINING PROTEIN"/>
    <property type="match status" value="1"/>
</dbReference>
<comment type="caution">
    <text evidence="3">The sequence shown here is derived from an EMBL/GenBank/DDBJ whole genome shotgun (WGS) entry which is preliminary data.</text>
</comment>
<feature type="region of interest" description="Disordered" evidence="1">
    <location>
        <begin position="338"/>
        <end position="372"/>
    </location>
</feature>
<evidence type="ECO:0000313" key="4">
    <source>
        <dbReference type="Proteomes" id="UP000712600"/>
    </source>
</evidence>
<dbReference type="Pfam" id="PF14111">
    <property type="entry name" value="DUF4283"/>
    <property type="match status" value="1"/>
</dbReference>